<organism evidence="1 2">
    <name type="scientific">Erythroxylum novogranatense</name>
    <dbReference type="NCBI Taxonomy" id="1862640"/>
    <lineage>
        <taxon>Eukaryota</taxon>
        <taxon>Viridiplantae</taxon>
        <taxon>Streptophyta</taxon>
        <taxon>Embryophyta</taxon>
        <taxon>Tracheophyta</taxon>
        <taxon>Spermatophyta</taxon>
        <taxon>Magnoliopsida</taxon>
        <taxon>eudicotyledons</taxon>
        <taxon>Gunneridae</taxon>
        <taxon>Pentapetalae</taxon>
        <taxon>rosids</taxon>
        <taxon>fabids</taxon>
        <taxon>Malpighiales</taxon>
        <taxon>Erythroxylaceae</taxon>
        <taxon>Erythroxylum</taxon>
    </lineage>
</organism>
<dbReference type="Proteomes" id="UP001159364">
    <property type="component" value="Linkage Group LG08"/>
</dbReference>
<sequence length="246" mass="26724">MPPGGGGTGGGAAINVDLTLFPYKTSSSFLPSSSSSSSSSTSLPVSVNNNSGVPIRQSCSTAATDSCSRTGLAHRDEIRRGRPIFDTVIERPPSRFEVETAFAALQEALVLYASGRVSDMFRALLREPSVQRLVVSLSSDKAVWNAIVNNEMVRRLTTGENYRIQSCDEETDMTASILKWVMSIIKAKVAELIRNFQALMEDVCESPVRQNQGAETQNEMNHNVKSSLLLSIVIVLIVVVARCHQC</sequence>
<dbReference type="EMBL" id="JAIWQS010000008">
    <property type="protein sequence ID" value="KAJ8900192.1"/>
    <property type="molecule type" value="Genomic_DNA"/>
</dbReference>
<dbReference type="AlphaFoldDB" id="A0AAV8UFV6"/>
<dbReference type="PANTHER" id="PTHR33625:SF2">
    <property type="entry name" value="POST-SET DOMAIN-CONTAINING PROTEIN"/>
    <property type="match status" value="1"/>
</dbReference>
<dbReference type="PANTHER" id="PTHR33625">
    <property type="entry name" value="OS08G0179900 PROTEIN"/>
    <property type="match status" value="1"/>
</dbReference>
<evidence type="ECO:0000313" key="2">
    <source>
        <dbReference type="Proteomes" id="UP001159364"/>
    </source>
</evidence>
<reference evidence="1 2" key="1">
    <citation type="submission" date="2021-09" db="EMBL/GenBank/DDBJ databases">
        <title>Genomic insights and catalytic innovation underlie evolution of tropane alkaloids biosynthesis.</title>
        <authorList>
            <person name="Wang Y.-J."/>
            <person name="Tian T."/>
            <person name="Huang J.-P."/>
            <person name="Huang S.-X."/>
        </authorList>
    </citation>
    <scope>NUCLEOTIDE SEQUENCE [LARGE SCALE GENOMIC DNA]</scope>
    <source>
        <strain evidence="1">KIB-2018</strain>
        <tissue evidence="1">Leaf</tissue>
    </source>
</reference>
<keyword evidence="2" id="KW-1185">Reference proteome</keyword>
<name>A0AAV8UFV6_9ROSI</name>
<evidence type="ECO:0000313" key="1">
    <source>
        <dbReference type="EMBL" id="KAJ8900192.1"/>
    </source>
</evidence>
<comment type="caution">
    <text evidence="1">The sequence shown here is derived from an EMBL/GenBank/DDBJ whole genome shotgun (WGS) entry which is preliminary data.</text>
</comment>
<gene>
    <name evidence="1" type="ORF">K2173_024832</name>
</gene>
<protein>
    <submittedName>
        <fullName evidence="1">Uncharacterized protein</fullName>
    </submittedName>
</protein>
<accession>A0AAV8UFV6</accession>
<proteinExistence type="predicted"/>